<dbReference type="Proteomes" id="UP000008983">
    <property type="component" value="Unassembled WGS sequence"/>
</dbReference>
<dbReference type="GeneID" id="14908271"/>
<organism evidence="2 3">
    <name type="scientific">Ichthyophthirius multifiliis</name>
    <name type="common">White spot disease agent</name>
    <name type="synonym">Ich</name>
    <dbReference type="NCBI Taxonomy" id="5932"/>
    <lineage>
        <taxon>Eukaryota</taxon>
        <taxon>Sar</taxon>
        <taxon>Alveolata</taxon>
        <taxon>Ciliophora</taxon>
        <taxon>Intramacronucleata</taxon>
        <taxon>Oligohymenophorea</taxon>
        <taxon>Hymenostomatida</taxon>
        <taxon>Ophryoglenina</taxon>
        <taxon>Ichthyophthirius</taxon>
    </lineage>
</organism>
<dbReference type="InParanoid" id="G0QRP0"/>
<feature type="transmembrane region" description="Helical" evidence="1">
    <location>
        <begin position="40"/>
        <end position="62"/>
    </location>
</feature>
<dbReference type="RefSeq" id="XP_004035601.1">
    <property type="nucleotide sequence ID" value="XM_004035553.1"/>
</dbReference>
<keyword evidence="1" id="KW-0472">Membrane</keyword>
<reference evidence="2 3" key="1">
    <citation type="submission" date="2011-07" db="EMBL/GenBank/DDBJ databases">
        <authorList>
            <person name="Coyne R."/>
            <person name="Brami D."/>
            <person name="Johnson J."/>
            <person name="Hostetler J."/>
            <person name="Hannick L."/>
            <person name="Clark T."/>
            <person name="Cassidy-Hanley D."/>
            <person name="Inman J."/>
        </authorList>
    </citation>
    <scope>NUCLEOTIDE SEQUENCE [LARGE SCALE GENOMIC DNA]</scope>
    <source>
        <strain evidence="2 3">G5</strain>
    </source>
</reference>
<dbReference type="AlphaFoldDB" id="G0QRP0"/>
<evidence type="ECO:0000256" key="1">
    <source>
        <dbReference type="SAM" id="Phobius"/>
    </source>
</evidence>
<dbReference type="EMBL" id="GL983785">
    <property type="protein sequence ID" value="EGR32115.1"/>
    <property type="molecule type" value="Genomic_DNA"/>
</dbReference>
<accession>G0QRP0</accession>
<name>G0QRP0_ICHMU</name>
<feature type="transmembrane region" description="Helical" evidence="1">
    <location>
        <begin position="83"/>
        <end position="102"/>
    </location>
</feature>
<protein>
    <submittedName>
        <fullName evidence="2">Uncharacterized protein</fullName>
    </submittedName>
</protein>
<sequence length="129" mass="15651">MFLLPTIGYSINYKILDCFQRNSSFINFNSFIFHIYLYDLLFHFICKNFITINIVIRFICFIRCYPNKMFNQYNHNYNSDQTFNIIIINNIISNIITSSYYFNTNKGYLFFNSYSYQINLNQKENSSFI</sequence>
<proteinExistence type="predicted"/>
<keyword evidence="1" id="KW-1133">Transmembrane helix</keyword>
<evidence type="ECO:0000313" key="2">
    <source>
        <dbReference type="EMBL" id="EGR32115.1"/>
    </source>
</evidence>
<keyword evidence="1" id="KW-0812">Transmembrane</keyword>
<evidence type="ECO:0000313" key="3">
    <source>
        <dbReference type="Proteomes" id="UP000008983"/>
    </source>
</evidence>
<keyword evidence="3" id="KW-1185">Reference proteome</keyword>
<gene>
    <name evidence="2" type="ORF">IMG5_095890</name>
</gene>